<protein>
    <recommendedName>
        <fullName evidence="3">Thioesterase</fullName>
    </recommendedName>
</protein>
<keyword evidence="2" id="KW-1185">Reference proteome</keyword>
<comment type="caution">
    <text evidence="1">The sequence shown here is derived from an EMBL/GenBank/DDBJ whole genome shotgun (WGS) entry which is preliminary data.</text>
</comment>
<dbReference type="EMBL" id="JACTVJ010000042">
    <property type="protein sequence ID" value="MBC9719435.1"/>
    <property type="molecule type" value="Genomic_DNA"/>
</dbReference>
<dbReference type="SUPFAM" id="SSF54637">
    <property type="entry name" value="Thioesterase/thiol ester dehydrase-isomerase"/>
    <property type="match status" value="1"/>
</dbReference>
<evidence type="ECO:0000313" key="1">
    <source>
        <dbReference type="EMBL" id="MBC9719435.1"/>
    </source>
</evidence>
<dbReference type="InterPro" id="IPR029069">
    <property type="entry name" value="HotDog_dom_sf"/>
</dbReference>
<dbReference type="RefSeq" id="WP_187819839.1">
    <property type="nucleotide sequence ID" value="NZ_JACTVJ010000042.1"/>
</dbReference>
<dbReference type="Proteomes" id="UP000642284">
    <property type="component" value="Unassembled WGS sequence"/>
</dbReference>
<dbReference type="Gene3D" id="3.10.129.10">
    <property type="entry name" value="Hotdog Thioesterase"/>
    <property type="match status" value="1"/>
</dbReference>
<reference evidence="1 2" key="1">
    <citation type="submission" date="2020-08" db="EMBL/GenBank/DDBJ databases">
        <title>Genemic of Streptomyces polyaspartic.</title>
        <authorList>
            <person name="Liu W."/>
        </authorList>
    </citation>
    <scope>NUCLEOTIDE SEQUENCE [LARGE SCALE GENOMIC DNA]</scope>
    <source>
        <strain evidence="1 2">TRM66268-LWL</strain>
    </source>
</reference>
<proteinExistence type="predicted"/>
<sequence>MTPETYIHRCATRSSDHGTDGRITDCVQLAYAREAMFAVLCPAERATTLFPHGLIVLRHEINYHTSMHHRSTPIPLETWVVRIGQRAFTVQITARVQGRPLFSARTTVAPSDEHKRPRDLTREEDAHLKTFTVPRLRRSPRTTTSAAIPTFED</sequence>
<organism evidence="1 2">
    <name type="scientific">Streptomyces polyasparticus</name>
    <dbReference type="NCBI Taxonomy" id="2767826"/>
    <lineage>
        <taxon>Bacteria</taxon>
        <taxon>Bacillati</taxon>
        <taxon>Actinomycetota</taxon>
        <taxon>Actinomycetes</taxon>
        <taxon>Kitasatosporales</taxon>
        <taxon>Streptomycetaceae</taxon>
        <taxon>Streptomyces</taxon>
    </lineage>
</organism>
<name>A0ABR7SVB3_9ACTN</name>
<evidence type="ECO:0008006" key="3">
    <source>
        <dbReference type="Google" id="ProtNLM"/>
    </source>
</evidence>
<gene>
    <name evidence="1" type="ORF">H9Y04_43710</name>
</gene>
<accession>A0ABR7SVB3</accession>
<evidence type="ECO:0000313" key="2">
    <source>
        <dbReference type="Proteomes" id="UP000642284"/>
    </source>
</evidence>